<keyword evidence="3" id="KW-0597">Phosphoprotein</keyword>
<proteinExistence type="predicted"/>
<evidence type="ECO:0000256" key="6">
    <source>
        <dbReference type="ARBA" id="ARBA00022777"/>
    </source>
</evidence>
<evidence type="ECO:0000256" key="2">
    <source>
        <dbReference type="ARBA" id="ARBA00012438"/>
    </source>
</evidence>
<evidence type="ECO:0000256" key="5">
    <source>
        <dbReference type="ARBA" id="ARBA00022741"/>
    </source>
</evidence>
<dbReference type="PANTHER" id="PTHR24421:SF10">
    <property type="entry name" value="NITRATE_NITRITE SENSOR PROTEIN NARQ"/>
    <property type="match status" value="1"/>
</dbReference>
<evidence type="ECO:0000256" key="4">
    <source>
        <dbReference type="ARBA" id="ARBA00022679"/>
    </source>
</evidence>
<evidence type="ECO:0000259" key="10">
    <source>
        <dbReference type="Pfam" id="PF02518"/>
    </source>
</evidence>
<keyword evidence="4" id="KW-0808">Transferase</keyword>
<feature type="domain" description="Putative sensor" evidence="12">
    <location>
        <begin position="24"/>
        <end position="182"/>
    </location>
</feature>
<dbReference type="Proteomes" id="UP001595923">
    <property type="component" value="Unassembled WGS sequence"/>
</dbReference>
<organism evidence="13 14">
    <name type="scientific">Nocardiopsis mangrovi</name>
    <dbReference type="NCBI Taxonomy" id="1179818"/>
    <lineage>
        <taxon>Bacteria</taxon>
        <taxon>Bacillati</taxon>
        <taxon>Actinomycetota</taxon>
        <taxon>Actinomycetes</taxon>
        <taxon>Streptosporangiales</taxon>
        <taxon>Nocardiopsidaceae</taxon>
        <taxon>Nocardiopsis</taxon>
    </lineage>
</organism>
<keyword evidence="14" id="KW-1185">Reference proteome</keyword>
<dbReference type="Pfam" id="PF13796">
    <property type="entry name" value="Sensor"/>
    <property type="match status" value="1"/>
</dbReference>
<feature type="domain" description="Histidine kinase/HSP90-like ATPase" evidence="10">
    <location>
        <begin position="317"/>
        <end position="398"/>
    </location>
</feature>
<dbReference type="Gene3D" id="3.30.565.10">
    <property type="entry name" value="Histidine kinase-like ATPase, C-terminal domain"/>
    <property type="match status" value="1"/>
</dbReference>
<evidence type="ECO:0000313" key="13">
    <source>
        <dbReference type="EMBL" id="MFC4563000.1"/>
    </source>
</evidence>
<accession>A0ABV9DW67</accession>
<keyword evidence="9" id="KW-0472">Membrane</keyword>
<comment type="caution">
    <text evidence="13">The sequence shown here is derived from an EMBL/GenBank/DDBJ whole genome shotgun (WGS) entry which is preliminary data.</text>
</comment>
<dbReference type="InterPro" id="IPR036890">
    <property type="entry name" value="HATPase_C_sf"/>
</dbReference>
<dbReference type="InterPro" id="IPR011712">
    <property type="entry name" value="Sig_transdc_His_kin_sub3_dim/P"/>
</dbReference>
<keyword evidence="9" id="KW-0812">Transmembrane</keyword>
<dbReference type="InterPro" id="IPR003594">
    <property type="entry name" value="HATPase_dom"/>
</dbReference>
<keyword evidence="7" id="KW-0067">ATP-binding</keyword>
<evidence type="ECO:0000256" key="8">
    <source>
        <dbReference type="ARBA" id="ARBA00023012"/>
    </source>
</evidence>
<dbReference type="Gene3D" id="1.20.5.1930">
    <property type="match status" value="1"/>
</dbReference>
<keyword evidence="6 13" id="KW-0418">Kinase</keyword>
<keyword evidence="9" id="KW-1133">Transmembrane helix</keyword>
<keyword evidence="5" id="KW-0547">Nucleotide-binding</keyword>
<evidence type="ECO:0000259" key="11">
    <source>
        <dbReference type="Pfam" id="PF07730"/>
    </source>
</evidence>
<dbReference type="SUPFAM" id="SSF55874">
    <property type="entry name" value="ATPase domain of HSP90 chaperone/DNA topoisomerase II/histidine kinase"/>
    <property type="match status" value="1"/>
</dbReference>
<evidence type="ECO:0000256" key="9">
    <source>
        <dbReference type="SAM" id="Phobius"/>
    </source>
</evidence>
<dbReference type="Pfam" id="PF02518">
    <property type="entry name" value="HATPase_c"/>
    <property type="match status" value="1"/>
</dbReference>
<dbReference type="InterPro" id="IPR050482">
    <property type="entry name" value="Sensor_HK_TwoCompSys"/>
</dbReference>
<dbReference type="Pfam" id="PF07730">
    <property type="entry name" value="HisKA_3"/>
    <property type="match status" value="1"/>
</dbReference>
<feature type="transmembrane region" description="Helical" evidence="9">
    <location>
        <begin position="107"/>
        <end position="130"/>
    </location>
</feature>
<dbReference type="InterPro" id="IPR025828">
    <property type="entry name" value="Put_sensor_dom"/>
</dbReference>
<dbReference type="RefSeq" id="WP_378574679.1">
    <property type="nucleotide sequence ID" value="NZ_JBHSFQ010000012.1"/>
</dbReference>
<dbReference type="PANTHER" id="PTHR24421">
    <property type="entry name" value="NITRATE/NITRITE SENSOR PROTEIN NARX-RELATED"/>
    <property type="match status" value="1"/>
</dbReference>
<dbReference type="EMBL" id="JBHSFQ010000012">
    <property type="protein sequence ID" value="MFC4563000.1"/>
    <property type="molecule type" value="Genomic_DNA"/>
</dbReference>
<comment type="catalytic activity">
    <reaction evidence="1">
        <text>ATP + protein L-histidine = ADP + protein N-phospho-L-histidine.</text>
        <dbReference type="EC" id="2.7.13.3"/>
    </reaction>
</comment>
<reference evidence="14" key="1">
    <citation type="journal article" date="2019" name="Int. J. Syst. Evol. Microbiol.">
        <title>The Global Catalogue of Microorganisms (GCM) 10K type strain sequencing project: providing services to taxonomists for standard genome sequencing and annotation.</title>
        <authorList>
            <consortium name="The Broad Institute Genomics Platform"/>
            <consortium name="The Broad Institute Genome Sequencing Center for Infectious Disease"/>
            <person name="Wu L."/>
            <person name="Ma J."/>
        </authorList>
    </citation>
    <scope>NUCLEOTIDE SEQUENCE [LARGE SCALE GENOMIC DNA]</scope>
    <source>
        <strain evidence="14">XZYJ18</strain>
    </source>
</reference>
<dbReference type="GO" id="GO:0016301">
    <property type="term" value="F:kinase activity"/>
    <property type="evidence" value="ECO:0007669"/>
    <property type="project" value="UniProtKB-KW"/>
</dbReference>
<dbReference type="CDD" id="cd16917">
    <property type="entry name" value="HATPase_UhpB-NarQ-NarX-like"/>
    <property type="match status" value="1"/>
</dbReference>
<keyword evidence="8" id="KW-0902">Two-component regulatory system</keyword>
<evidence type="ECO:0000256" key="3">
    <source>
        <dbReference type="ARBA" id="ARBA00022553"/>
    </source>
</evidence>
<gene>
    <name evidence="13" type="ORF">ACFO4E_14140</name>
</gene>
<sequence>MARTDALRPGLLHLLAWSLLLVAHAVAGTALLVLFLIAGVLSAIWVGLPLLVTITRLIRAHADTHRRLLGRFLDDGPIPTPYRPLPDTRLGAQIRATITDPATWRDLAWLAVNTLAGITIAAVPAGLLFLSALSALSALFNWTWSFHDSWYPLLISIALLTAFRLLAPLAVTLYAHLNRWLLAPNEKARLTARVAHLATSRAETIDAQASEVRRIERDLHDGAQARLVALGMSLGMAEEMLDHDPANARKLLTEARETTRHALTELRDLVRGIHPPVLVERGLDGAVRALAITQHLPITVDIELPGRPADPVESATYFAVVELLTNAAKHSGADRAWVRINHGRGRMVIIVGDNGSGGADLLNGTGLQGIRRRLAAFDGTMNLVSPAGGPTIVTMELPCVLSSPKTSPSSATD</sequence>
<feature type="transmembrane region" description="Helical" evidence="9">
    <location>
        <begin position="150"/>
        <end position="177"/>
    </location>
</feature>
<name>A0ABV9DW67_9ACTN</name>
<evidence type="ECO:0000259" key="12">
    <source>
        <dbReference type="Pfam" id="PF13796"/>
    </source>
</evidence>
<feature type="transmembrane region" description="Helical" evidence="9">
    <location>
        <begin position="35"/>
        <end position="58"/>
    </location>
</feature>
<dbReference type="EC" id="2.7.13.3" evidence="2"/>
<feature type="domain" description="Signal transduction histidine kinase subgroup 3 dimerisation and phosphoacceptor" evidence="11">
    <location>
        <begin position="213"/>
        <end position="278"/>
    </location>
</feature>
<evidence type="ECO:0000256" key="1">
    <source>
        <dbReference type="ARBA" id="ARBA00000085"/>
    </source>
</evidence>
<evidence type="ECO:0000313" key="14">
    <source>
        <dbReference type="Proteomes" id="UP001595923"/>
    </source>
</evidence>
<evidence type="ECO:0000256" key="7">
    <source>
        <dbReference type="ARBA" id="ARBA00022840"/>
    </source>
</evidence>
<protein>
    <recommendedName>
        <fullName evidence="2">histidine kinase</fullName>
        <ecNumber evidence="2">2.7.13.3</ecNumber>
    </recommendedName>
</protein>